<comment type="caution">
    <text evidence="2">The sequence shown here is derived from an EMBL/GenBank/DDBJ whole genome shotgun (WGS) entry which is preliminary data.</text>
</comment>
<gene>
    <name evidence="2" type="ORF">B0H63DRAFT_282930</name>
</gene>
<dbReference type="EMBL" id="JAULSW010000008">
    <property type="protein sequence ID" value="KAK3371924.1"/>
    <property type="molecule type" value="Genomic_DNA"/>
</dbReference>
<name>A0AAE0N745_9PEZI</name>
<accession>A0AAE0N745</accession>
<keyword evidence="3" id="KW-1185">Reference proteome</keyword>
<dbReference type="Proteomes" id="UP001285441">
    <property type="component" value="Unassembled WGS sequence"/>
</dbReference>
<proteinExistence type="predicted"/>
<evidence type="ECO:0000313" key="2">
    <source>
        <dbReference type="EMBL" id="KAK3371924.1"/>
    </source>
</evidence>
<dbReference type="AlphaFoldDB" id="A0AAE0N745"/>
<reference evidence="2" key="1">
    <citation type="journal article" date="2023" name="Mol. Phylogenet. Evol.">
        <title>Genome-scale phylogeny and comparative genomics of the fungal order Sordariales.</title>
        <authorList>
            <person name="Hensen N."/>
            <person name="Bonometti L."/>
            <person name="Westerberg I."/>
            <person name="Brannstrom I.O."/>
            <person name="Guillou S."/>
            <person name="Cros-Aarteil S."/>
            <person name="Calhoun S."/>
            <person name="Haridas S."/>
            <person name="Kuo A."/>
            <person name="Mondo S."/>
            <person name="Pangilinan J."/>
            <person name="Riley R."/>
            <person name="LaButti K."/>
            <person name="Andreopoulos B."/>
            <person name="Lipzen A."/>
            <person name="Chen C."/>
            <person name="Yan M."/>
            <person name="Daum C."/>
            <person name="Ng V."/>
            <person name="Clum A."/>
            <person name="Steindorff A."/>
            <person name="Ohm R.A."/>
            <person name="Martin F."/>
            <person name="Silar P."/>
            <person name="Natvig D.O."/>
            <person name="Lalanne C."/>
            <person name="Gautier V."/>
            <person name="Ament-Velasquez S.L."/>
            <person name="Kruys A."/>
            <person name="Hutchinson M.I."/>
            <person name="Powell A.J."/>
            <person name="Barry K."/>
            <person name="Miller A.N."/>
            <person name="Grigoriev I.V."/>
            <person name="Debuchy R."/>
            <person name="Gladieux P."/>
            <person name="Hiltunen Thoren M."/>
            <person name="Johannesson H."/>
        </authorList>
    </citation>
    <scope>NUCLEOTIDE SEQUENCE</scope>
    <source>
        <strain evidence="2">CBS 232.78</strain>
    </source>
</reference>
<evidence type="ECO:0000313" key="3">
    <source>
        <dbReference type="Proteomes" id="UP001285441"/>
    </source>
</evidence>
<organism evidence="2 3">
    <name type="scientific">Podospora didyma</name>
    <dbReference type="NCBI Taxonomy" id="330526"/>
    <lineage>
        <taxon>Eukaryota</taxon>
        <taxon>Fungi</taxon>
        <taxon>Dikarya</taxon>
        <taxon>Ascomycota</taxon>
        <taxon>Pezizomycotina</taxon>
        <taxon>Sordariomycetes</taxon>
        <taxon>Sordariomycetidae</taxon>
        <taxon>Sordariales</taxon>
        <taxon>Podosporaceae</taxon>
        <taxon>Podospora</taxon>
    </lineage>
</organism>
<feature type="domain" description="HNH nuclease" evidence="1">
    <location>
        <begin position="54"/>
        <end position="152"/>
    </location>
</feature>
<protein>
    <recommendedName>
        <fullName evidence="1">HNH nuclease domain-containing protein</fullName>
    </recommendedName>
</protein>
<reference evidence="2" key="2">
    <citation type="submission" date="2023-06" db="EMBL/GenBank/DDBJ databases">
        <authorList>
            <consortium name="Lawrence Berkeley National Laboratory"/>
            <person name="Haridas S."/>
            <person name="Hensen N."/>
            <person name="Bonometti L."/>
            <person name="Westerberg I."/>
            <person name="Brannstrom I.O."/>
            <person name="Guillou S."/>
            <person name="Cros-Aarteil S."/>
            <person name="Calhoun S."/>
            <person name="Kuo A."/>
            <person name="Mondo S."/>
            <person name="Pangilinan J."/>
            <person name="Riley R."/>
            <person name="LaButti K."/>
            <person name="Andreopoulos B."/>
            <person name="Lipzen A."/>
            <person name="Chen C."/>
            <person name="Yanf M."/>
            <person name="Daum C."/>
            <person name="Ng V."/>
            <person name="Clum A."/>
            <person name="Steindorff A."/>
            <person name="Ohm R."/>
            <person name="Martin F."/>
            <person name="Silar P."/>
            <person name="Natvig D."/>
            <person name="Lalanne C."/>
            <person name="Gautier V."/>
            <person name="Ament-velasquez S.L."/>
            <person name="Kruys A."/>
            <person name="Hutchinson M.I."/>
            <person name="Powell A.J."/>
            <person name="Barry K."/>
            <person name="Miller A.N."/>
            <person name="Grigoriev I.V."/>
            <person name="Debuchy R."/>
            <person name="Gladieux P."/>
            <person name="Thoren M.H."/>
            <person name="Johannesson H."/>
        </authorList>
    </citation>
    <scope>NUCLEOTIDE SEQUENCE</scope>
    <source>
        <strain evidence="2">CBS 232.78</strain>
    </source>
</reference>
<evidence type="ECO:0000259" key="1">
    <source>
        <dbReference type="Pfam" id="PF13391"/>
    </source>
</evidence>
<dbReference type="Pfam" id="PF13391">
    <property type="entry name" value="HNH_2"/>
    <property type="match status" value="1"/>
</dbReference>
<dbReference type="InterPro" id="IPR003615">
    <property type="entry name" value="HNH_nuc"/>
</dbReference>
<sequence length="225" mass="25527">MAAAGGKQPPVTPSPSQSAAFGIELAITQIEGSTRNPGQRWLKEQCLRRDENRCVLSGLIDSGVFKDMSPGERRGNKRTDTECAHILPFALSKLEEKNATQTKNKTTTWWALHQYFPALKNKIRADTVHQPGNAITLRSVLHGEFNRFSFGFRPTNEEHKYYIEILDGDFYEAAQLPTTVTFAQHDTRVPRTDPDILDVHLRISHVLKKVGHRYKCLVKELEEET</sequence>